<accession>A0ABX6P3T6</accession>
<reference evidence="2 3" key="1">
    <citation type="submission" date="2020-05" db="EMBL/GenBank/DDBJ databases">
        <title>Ramlibacter rhizophilus sp. nov., isolated from rhizosphere soil of national flower Mugunghwa from South Korea.</title>
        <authorList>
            <person name="Zheng-Fei Y."/>
            <person name="Huan T."/>
        </authorList>
    </citation>
    <scope>NUCLEOTIDE SEQUENCE [LARGE SCALE GENOMIC DNA]</scope>
    <source>
        <strain evidence="2 3">H242</strain>
    </source>
</reference>
<keyword evidence="1" id="KW-0175">Coiled coil</keyword>
<keyword evidence="3" id="KW-1185">Reference proteome</keyword>
<protein>
    <submittedName>
        <fullName evidence="2">Uncharacterized protein</fullName>
    </submittedName>
</protein>
<organism evidence="2 3">
    <name type="scientific">Ramlibacter terrae</name>
    <dbReference type="NCBI Taxonomy" id="2732511"/>
    <lineage>
        <taxon>Bacteria</taxon>
        <taxon>Pseudomonadati</taxon>
        <taxon>Pseudomonadota</taxon>
        <taxon>Betaproteobacteria</taxon>
        <taxon>Burkholderiales</taxon>
        <taxon>Comamonadaceae</taxon>
        <taxon>Ramlibacter</taxon>
    </lineage>
</organism>
<dbReference type="Proteomes" id="UP000500826">
    <property type="component" value="Chromosome"/>
</dbReference>
<evidence type="ECO:0000256" key="1">
    <source>
        <dbReference type="SAM" id="Coils"/>
    </source>
</evidence>
<feature type="coiled-coil region" evidence="1">
    <location>
        <begin position="139"/>
        <end position="173"/>
    </location>
</feature>
<proteinExistence type="predicted"/>
<dbReference type="EMBL" id="CP053418">
    <property type="protein sequence ID" value="QJW84023.1"/>
    <property type="molecule type" value="Genomic_DNA"/>
</dbReference>
<name>A0ABX6P3T6_9BURK</name>
<sequence>MQVAEQSLGKLFEQFVGDNSSLFRMLDPSGDNQLVATMQKTLDGVIRAQNLSILQQFSLDQPDSALNRFLRELGTKHGDLNEAMSRRMGDVVAEFSLDRPDSALSRLVGRVESAQKNLTSELSLDNAGSALNRLQSMLQDNHKQQLELANNLAKTLEMAVSNLNTRREEAARSTRHGGEFEADLGALLRSVAEGAGDVVQDCGNSTGVIPNCKVGDYVLTVGPETTAAGARIVVEAKENASYDLAKTLSEADIARRNRGAGVCIFVHSEKTAAPSVPVFARYGHDIVLRWDAESEASDCWLKAALMVATALSVRAAQHGQKDGASFQLVDKAIEGIRKQVEGFEEIVTFANTSAGATAKILKRVDLMRDNMTSRLETLCEEIVKLKHASDEA</sequence>
<gene>
    <name evidence="2" type="ORF">HK414_09080</name>
</gene>
<evidence type="ECO:0000313" key="2">
    <source>
        <dbReference type="EMBL" id="QJW84023.1"/>
    </source>
</evidence>
<evidence type="ECO:0000313" key="3">
    <source>
        <dbReference type="Proteomes" id="UP000500826"/>
    </source>
</evidence>